<name>A0A543B0N5_9ACTN</name>
<evidence type="ECO:0000259" key="3">
    <source>
        <dbReference type="SMART" id="SM00903"/>
    </source>
</evidence>
<dbReference type="AlphaFoldDB" id="A0A543B0N5"/>
<dbReference type="SUPFAM" id="SSF50475">
    <property type="entry name" value="FMN-binding split barrel"/>
    <property type="match status" value="1"/>
</dbReference>
<dbReference type="InParanoid" id="A0A543B0N5"/>
<evidence type="ECO:0000313" key="5">
    <source>
        <dbReference type="Proteomes" id="UP000317043"/>
    </source>
</evidence>
<dbReference type="GO" id="GO:0010181">
    <property type="term" value="F:FMN binding"/>
    <property type="evidence" value="ECO:0007669"/>
    <property type="project" value="InterPro"/>
</dbReference>
<comment type="caution">
    <text evidence="4">The sequence shown here is derived from an EMBL/GenBank/DDBJ whole genome shotgun (WGS) entry which is preliminary data.</text>
</comment>
<keyword evidence="5" id="KW-1185">Reference proteome</keyword>
<sequence length="173" mass="18703">MTMVTPDRGGRPAATSAPDRTLRTMLGHYATGVTVVTTLDGDGTPAGLTVNSFTSVSLRPPIVLWCLRRDSTSRTAFERSGHYAVNILARDQANLATRFASSRPDRFTDVDWRAGVAGQPVLDGVSAWLICRLKGATIPAGDHIVLFGEVVSFRTHHSEPLVFAHGGYRGLER</sequence>
<dbReference type="Pfam" id="PF01613">
    <property type="entry name" value="Flavin_Reduct"/>
    <property type="match status" value="1"/>
</dbReference>
<dbReference type="PANTHER" id="PTHR30466:SF11">
    <property type="entry name" value="FLAVIN-DEPENDENT MONOOXYGENASE, REDUCTASE SUBUNIT HSAB"/>
    <property type="match status" value="1"/>
</dbReference>
<dbReference type="InterPro" id="IPR050268">
    <property type="entry name" value="NADH-dep_flavin_reductase"/>
</dbReference>
<dbReference type="Proteomes" id="UP000317043">
    <property type="component" value="Unassembled WGS sequence"/>
</dbReference>
<evidence type="ECO:0000313" key="4">
    <source>
        <dbReference type="EMBL" id="TQL78401.1"/>
    </source>
</evidence>
<dbReference type="InterPro" id="IPR002563">
    <property type="entry name" value="Flavin_Rdtase-like_dom"/>
</dbReference>
<keyword evidence="2" id="KW-0560">Oxidoreductase</keyword>
<organism evidence="4 5">
    <name type="scientific">Stackebrandtia endophytica</name>
    <dbReference type="NCBI Taxonomy" id="1496996"/>
    <lineage>
        <taxon>Bacteria</taxon>
        <taxon>Bacillati</taxon>
        <taxon>Actinomycetota</taxon>
        <taxon>Actinomycetes</taxon>
        <taxon>Glycomycetales</taxon>
        <taxon>Glycomycetaceae</taxon>
        <taxon>Stackebrandtia</taxon>
    </lineage>
</organism>
<dbReference type="RefSeq" id="WP_211347780.1">
    <property type="nucleotide sequence ID" value="NZ_JBHTGS010000003.1"/>
</dbReference>
<gene>
    <name evidence="4" type="ORF">FB566_3987</name>
</gene>
<protein>
    <submittedName>
        <fullName evidence="4">Flavin reductase (DIM6/NTAB) family NADH-FMN oxidoreductase RutF</fullName>
    </submittedName>
</protein>
<evidence type="ECO:0000256" key="1">
    <source>
        <dbReference type="ARBA" id="ARBA00008898"/>
    </source>
</evidence>
<feature type="domain" description="Flavin reductase like" evidence="3">
    <location>
        <begin position="26"/>
        <end position="170"/>
    </location>
</feature>
<evidence type="ECO:0000256" key="2">
    <source>
        <dbReference type="ARBA" id="ARBA00023002"/>
    </source>
</evidence>
<dbReference type="SMART" id="SM00903">
    <property type="entry name" value="Flavin_Reduct"/>
    <property type="match status" value="1"/>
</dbReference>
<dbReference type="InterPro" id="IPR012349">
    <property type="entry name" value="Split_barrel_FMN-bd"/>
</dbReference>
<dbReference type="Gene3D" id="2.30.110.10">
    <property type="entry name" value="Electron Transport, Fmn-binding Protein, Chain A"/>
    <property type="match status" value="1"/>
</dbReference>
<dbReference type="PANTHER" id="PTHR30466">
    <property type="entry name" value="FLAVIN REDUCTASE"/>
    <property type="match status" value="1"/>
</dbReference>
<dbReference type="GO" id="GO:0042602">
    <property type="term" value="F:riboflavin reductase (NADPH) activity"/>
    <property type="evidence" value="ECO:0007669"/>
    <property type="project" value="TreeGrafter"/>
</dbReference>
<comment type="similarity">
    <text evidence="1">Belongs to the non-flavoprotein flavin reductase family.</text>
</comment>
<reference evidence="4 5" key="1">
    <citation type="submission" date="2019-06" db="EMBL/GenBank/DDBJ databases">
        <title>Sequencing the genomes of 1000 actinobacteria strains.</title>
        <authorList>
            <person name="Klenk H.-P."/>
        </authorList>
    </citation>
    <scope>NUCLEOTIDE SEQUENCE [LARGE SCALE GENOMIC DNA]</scope>
    <source>
        <strain evidence="4 5">DSM 45928</strain>
    </source>
</reference>
<accession>A0A543B0N5</accession>
<dbReference type="FunCoup" id="A0A543B0N5">
    <property type="interactions" value="6"/>
</dbReference>
<dbReference type="EMBL" id="VFOW01000001">
    <property type="protein sequence ID" value="TQL78401.1"/>
    <property type="molecule type" value="Genomic_DNA"/>
</dbReference>
<proteinExistence type="inferred from homology"/>